<proteinExistence type="predicted"/>
<dbReference type="EMBL" id="BARU01008432">
    <property type="protein sequence ID" value="GAH41183.1"/>
    <property type="molecule type" value="Genomic_DNA"/>
</dbReference>
<reference evidence="1" key="1">
    <citation type="journal article" date="2014" name="Front. Microbiol.">
        <title>High frequency of phylogenetically diverse reductive dehalogenase-homologous genes in deep subseafloor sedimentary metagenomes.</title>
        <authorList>
            <person name="Kawai M."/>
            <person name="Futagami T."/>
            <person name="Toyoda A."/>
            <person name="Takaki Y."/>
            <person name="Nishi S."/>
            <person name="Hori S."/>
            <person name="Arai W."/>
            <person name="Tsubouchi T."/>
            <person name="Morono Y."/>
            <person name="Uchiyama I."/>
            <person name="Ito T."/>
            <person name="Fujiyama A."/>
            <person name="Inagaki F."/>
            <person name="Takami H."/>
        </authorList>
    </citation>
    <scope>NUCLEOTIDE SEQUENCE</scope>
    <source>
        <strain evidence="1">Expedition CK06-06</strain>
    </source>
</reference>
<accession>X1H799</accession>
<protein>
    <submittedName>
        <fullName evidence="1">Uncharacterized protein</fullName>
    </submittedName>
</protein>
<gene>
    <name evidence="1" type="ORF">S03H2_16502</name>
</gene>
<feature type="non-terminal residue" evidence="1">
    <location>
        <position position="1"/>
    </location>
</feature>
<name>X1H799_9ZZZZ</name>
<sequence length="42" mass="4887">ARALVVDNPKAVLKNRELPFFPEPVNPNEKKKKLSLKIRFLK</sequence>
<dbReference type="AlphaFoldDB" id="X1H799"/>
<evidence type="ECO:0000313" key="1">
    <source>
        <dbReference type="EMBL" id="GAH41183.1"/>
    </source>
</evidence>
<organism evidence="1">
    <name type="scientific">marine sediment metagenome</name>
    <dbReference type="NCBI Taxonomy" id="412755"/>
    <lineage>
        <taxon>unclassified sequences</taxon>
        <taxon>metagenomes</taxon>
        <taxon>ecological metagenomes</taxon>
    </lineage>
</organism>
<comment type="caution">
    <text evidence="1">The sequence shown here is derived from an EMBL/GenBank/DDBJ whole genome shotgun (WGS) entry which is preliminary data.</text>
</comment>